<dbReference type="InterPro" id="IPR002500">
    <property type="entry name" value="PAPS_reduct_dom"/>
</dbReference>
<dbReference type="PANTHER" id="PTHR43196">
    <property type="entry name" value="SULFATE ADENYLYLTRANSFERASE SUBUNIT 2"/>
    <property type="match status" value="1"/>
</dbReference>
<reference evidence="12 13" key="1">
    <citation type="submission" date="2019-08" db="EMBL/GenBank/DDBJ databases">
        <title>Sphingorhabdus soil sp. nov., isolated from arctic soil.</title>
        <authorList>
            <person name="Liu Y."/>
        </authorList>
    </citation>
    <scope>NUCLEOTIDE SEQUENCE [LARGE SCALE GENOMIC DNA]</scope>
    <source>
        <strain evidence="12 13">D-2Q-5-6</strain>
    </source>
</reference>
<dbReference type="InterPro" id="IPR014729">
    <property type="entry name" value="Rossmann-like_a/b/a_fold"/>
</dbReference>
<dbReference type="GO" id="GO:0000103">
    <property type="term" value="P:sulfate assimilation"/>
    <property type="evidence" value="ECO:0007669"/>
    <property type="project" value="InterPro"/>
</dbReference>
<dbReference type="PANTHER" id="PTHR43196:SF1">
    <property type="entry name" value="SULFATE ADENYLYLTRANSFERASE SUBUNIT 2"/>
    <property type="match status" value="1"/>
</dbReference>
<evidence type="ECO:0000256" key="10">
    <source>
        <dbReference type="ARBA" id="ARBA00049370"/>
    </source>
</evidence>
<keyword evidence="5 12" id="KW-0548">Nucleotidyltransferase</keyword>
<dbReference type="NCBIfam" id="NF009214">
    <property type="entry name" value="PRK12563.1"/>
    <property type="match status" value="1"/>
</dbReference>
<dbReference type="NCBIfam" id="TIGR02039">
    <property type="entry name" value="CysD"/>
    <property type="match status" value="1"/>
</dbReference>
<dbReference type="EC" id="2.7.7.4" evidence="2"/>
<dbReference type="PIRSF" id="PIRSF002936">
    <property type="entry name" value="CysDAde_trans"/>
    <property type="match status" value="1"/>
</dbReference>
<keyword evidence="7" id="KW-0067">ATP-binding</keyword>
<evidence type="ECO:0000259" key="11">
    <source>
        <dbReference type="Pfam" id="PF01507"/>
    </source>
</evidence>
<dbReference type="Proteomes" id="UP000321129">
    <property type="component" value="Unassembled WGS sequence"/>
</dbReference>
<evidence type="ECO:0000256" key="9">
    <source>
        <dbReference type="ARBA" id="ARBA00031812"/>
    </source>
</evidence>
<accession>A0A5C6UPX0</accession>
<evidence type="ECO:0000256" key="7">
    <source>
        <dbReference type="ARBA" id="ARBA00022840"/>
    </source>
</evidence>
<dbReference type="RefSeq" id="WP_147122178.1">
    <property type="nucleotide sequence ID" value="NZ_VOPY01000001.1"/>
</dbReference>
<dbReference type="AlphaFoldDB" id="A0A5C6UPX0"/>
<protein>
    <recommendedName>
        <fullName evidence="3">Sulfate adenylyltransferase subunit 2</fullName>
        <ecNumber evidence="2">2.7.7.4</ecNumber>
    </recommendedName>
    <alternativeName>
        <fullName evidence="8">ATP-sulfurylase small subunit</fullName>
    </alternativeName>
    <alternativeName>
        <fullName evidence="9">Sulfate adenylate transferase</fullName>
    </alternativeName>
</protein>
<evidence type="ECO:0000256" key="4">
    <source>
        <dbReference type="ARBA" id="ARBA00022679"/>
    </source>
</evidence>
<comment type="similarity">
    <text evidence="1">Belongs to the PAPS reductase family. CysD subfamily.</text>
</comment>
<dbReference type="Pfam" id="PF01507">
    <property type="entry name" value="PAPS_reduct"/>
    <property type="match status" value="1"/>
</dbReference>
<comment type="caution">
    <text evidence="12">The sequence shown here is derived from an EMBL/GenBank/DDBJ whole genome shotgun (WGS) entry which is preliminary data.</text>
</comment>
<dbReference type="InterPro" id="IPR011784">
    <property type="entry name" value="SO4_adenylTrfase_ssu"/>
</dbReference>
<evidence type="ECO:0000256" key="8">
    <source>
        <dbReference type="ARBA" id="ARBA00030256"/>
    </source>
</evidence>
<dbReference type="Gene3D" id="3.40.50.620">
    <property type="entry name" value="HUPs"/>
    <property type="match status" value="1"/>
</dbReference>
<evidence type="ECO:0000256" key="5">
    <source>
        <dbReference type="ARBA" id="ARBA00022695"/>
    </source>
</evidence>
<dbReference type="NCBIfam" id="NF003587">
    <property type="entry name" value="PRK05253.1"/>
    <property type="match status" value="1"/>
</dbReference>
<dbReference type="OrthoDB" id="9772604at2"/>
<feature type="domain" description="Phosphoadenosine phosphosulphate reductase" evidence="11">
    <location>
        <begin position="29"/>
        <end position="253"/>
    </location>
</feature>
<organism evidence="12 13">
    <name type="scientific">Flavisphingopyxis soli</name>
    <dbReference type="NCBI Taxonomy" id="2601267"/>
    <lineage>
        <taxon>Bacteria</taxon>
        <taxon>Pseudomonadati</taxon>
        <taxon>Pseudomonadota</taxon>
        <taxon>Alphaproteobacteria</taxon>
        <taxon>Sphingomonadales</taxon>
        <taxon>Sphingopyxidaceae</taxon>
        <taxon>Flavisphingopyxis</taxon>
    </lineage>
</organism>
<dbReference type="InterPro" id="IPR050128">
    <property type="entry name" value="Sulfate_adenylyltrnsfr_sub2"/>
</dbReference>
<dbReference type="EMBL" id="VOPY01000001">
    <property type="protein sequence ID" value="TXC74231.1"/>
    <property type="molecule type" value="Genomic_DNA"/>
</dbReference>
<evidence type="ECO:0000256" key="6">
    <source>
        <dbReference type="ARBA" id="ARBA00022741"/>
    </source>
</evidence>
<gene>
    <name evidence="12" type="primary">cysD</name>
    <name evidence="12" type="ORF">FSZ31_05870</name>
</gene>
<comment type="catalytic activity">
    <reaction evidence="10">
        <text>sulfate + ATP + H(+) = adenosine 5'-phosphosulfate + diphosphate</text>
        <dbReference type="Rhea" id="RHEA:18133"/>
        <dbReference type="ChEBI" id="CHEBI:15378"/>
        <dbReference type="ChEBI" id="CHEBI:16189"/>
        <dbReference type="ChEBI" id="CHEBI:30616"/>
        <dbReference type="ChEBI" id="CHEBI:33019"/>
        <dbReference type="ChEBI" id="CHEBI:58243"/>
        <dbReference type="EC" id="2.7.7.4"/>
    </reaction>
</comment>
<evidence type="ECO:0000313" key="12">
    <source>
        <dbReference type="EMBL" id="TXC74231.1"/>
    </source>
</evidence>
<dbReference type="SUPFAM" id="SSF52402">
    <property type="entry name" value="Adenine nucleotide alpha hydrolases-like"/>
    <property type="match status" value="1"/>
</dbReference>
<evidence type="ECO:0000256" key="1">
    <source>
        <dbReference type="ARBA" id="ARBA00008885"/>
    </source>
</evidence>
<name>A0A5C6UPX0_9SPHN</name>
<evidence type="ECO:0000313" key="13">
    <source>
        <dbReference type="Proteomes" id="UP000321129"/>
    </source>
</evidence>
<keyword evidence="6" id="KW-0547">Nucleotide-binding</keyword>
<dbReference type="GO" id="GO:0004781">
    <property type="term" value="F:sulfate adenylyltransferase (ATP) activity"/>
    <property type="evidence" value="ECO:0007669"/>
    <property type="project" value="UniProtKB-EC"/>
</dbReference>
<proteinExistence type="inferred from homology"/>
<sequence length="298" mass="33576">MMTALDLLDTLEAEAIHIVREALTSASNPLLLFSAGKDSAVLLHLVVKAFAPALPPVRLLHVDTTWKFAEMYRYRDAVVRANGLELIVHRNPQAVAEGINPFDHGALHTTMWKTDGLKQALDALGCDLALGGARRDEERTRAKERIFSLRSARHGWDPRRQRPELWHLFNTQVQDGESLRVFPLSDWTEIDVWRYIEREGIALPDLYFAAPRPTVIRDGNLFVVDDDRFPLDGETPVERVVRFRSLGCYPLTAAIESDARDCAAIITELVESDAGERAGRTIDREDSTLEGKKTEGYF</sequence>
<dbReference type="GO" id="GO:0005524">
    <property type="term" value="F:ATP binding"/>
    <property type="evidence" value="ECO:0007669"/>
    <property type="project" value="UniProtKB-KW"/>
</dbReference>
<evidence type="ECO:0000256" key="2">
    <source>
        <dbReference type="ARBA" id="ARBA00012391"/>
    </source>
</evidence>
<evidence type="ECO:0000256" key="3">
    <source>
        <dbReference type="ARBA" id="ARBA00022004"/>
    </source>
</evidence>
<keyword evidence="13" id="KW-1185">Reference proteome</keyword>
<keyword evidence="4 12" id="KW-0808">Transferase</keyword>